<accession>A0A1N7PSM0</accession>
<dbReference type="EMBL" id="FTOP01000020">
    <property type="protein sequence ID" value="SIT13439.1"/>
    <property type="molecule type" value="Genomic_DNA"/>
</dbReference>
<protein>
    <submittedName>
        <fullName evidence="1">Uncharacterized protein</fullName>
    </submittedName>
</protein>
<reference evidence="2" key="1">
    <citation type="submission" date="2017-01" db="EMBL/GenBank/DDBJ databases">
        <authorList>
            <person name="Varghese N."/>
            <person name="Submissions S."/>
        </authorList>
    </citation>
    <scope>NUCLEOTIDE SEQUENCE [LARGE SCALE GENOMIC DNA]</scope>
    <source>
        <strain evidence="2">DSM 46698</strain>
    </source>
</reference>
<keyword evidence="2" id="KW-1185">Reference proteome</keyword>
<dbReference type="Proteomes" id="UP000186026">
    <property type="component" value="Unassembled WGS sequence"/>
</dbReference>
<proteinExistence type="predicted"/>
<organism evidence="1 2">
    <name type="scientific">Belliella pelovolcani</name>
    <dbReference type="NCBI Taxonomy" id="529505"/>
    <lineage>
        <taxon>Bacteria</taxon>
        <taxon>Pseudomonadati</taxon>
        <taxon>Bacteroidota</taxon>
        <taxon>Cytophagia</taxon>
        <taxon>Cytophagales</taxon>
        <taxon>Cyclobacteriaceae</taxon>
        <taxon>Belliella</taxon>
    </lineage>
</organism>
<name>A0A1N7PSM0_9BACT</name>
<gene>
    <name evidence="1" type="ORF">SAMN05421761_1206</name>
</gene>
<evidence type="ECO:0000313" key="1">
    <source>
        <dbReference type="EMBL" id="SIT13439.1"/>
    </source>
</evidence>
<dbReference type="AlphaFoldDB" id="A0A1N7PSM0"/>
<evidence type="ECO:0000313" key="2">
    <source>
        <dbReference type="Proteomes" id="UP000186026"/>
    </source>
</evidence>
<sequence length="152" mass="17818">MIQTHLHRAGLKTLTTLRTIYIYLTNLSSNMKKSADRNCKDCGIRTTNPRYNYYMVTKDIWNKYGVGNGMLCLECLQKRIGRPFRREDFPLIPLNFENPFTRLIIFPSGDDYALLKKSLEEYDRAYLAAKEQRRLTNIDISKLEINKSKITV</sequence>